<name>A0ABM7ZQV5_STRNI</name>
<keyword evidence="3" id="KW-1185">Reference proteome</keyword>
<feature type="compositionally biased region" description="Basic and acidic residues" evidence="1">
    <location>
        <begin position="52"/>
        <end position="61"/>
    </location>
</feature>
<evidence type="ECO:0000313" key="2">
    <source>
        <dbReference type="EMBL" id="BDM68566.1"/>
    </source>
</evidence>
<dbReference type="EMBL" id="AP026073">
    <property type="protein sequence ID" value="BDM68566.1"/>
    <property type="molecule type" value="Genomic_DNA"/>
</dbReference>
<reference evidence="2" key="1">
    <citation type="submission" date="2022-06" db="EMBL/GenBank/DDBJ databases">
        <title>Complete genome sequence of Streptomyces nigrescens HEK616.</title>
        <authorList>
            <person name="Asamizu S."/>
            <person name="Onaka H."/>
        </authorList>
    </citation>
    <scope>NUCLEOTIDE SEQUENCE</scope>
    <source>
        <strain evidence="2">HEK616</strain>
    </source>
</reference>
<evidence type="ECO:0000256" key="1">
    <source>
        <dbReference type="SAM" id="MobiDB-lite"/>
    </source>
</evidence>
<gene>
    <name evidence="2" type="ORF">HEK616_20530</name>
</gene>
<protein>
    <submittedName>
        <fullName evidence="2">Uncharacterized protein</fullName>
    </submittedName>
</protein>
<feature type="region of interest" description="Disordered" evidence="1">
    <location>
        <begin position="28"/>
        <end position="61"/>
    </location>
</feature>
<accession>A0ABM7ZQV5</accession>
<proteinExistence type="predicted"/>
<organism evidence="2 3">
    <name type="scientific">Streptomyces nigrescens</name>
    <dbReference type="NCBI Taxonomy" id="1920"/>
    <lineage>
        <taxon>Bacteria</taxon>
        <taxon>Bacillati</taxon>
        <taxon>Actinomycetota</taxon>
        <taxon>Actinomycetes</taxon>
        <taxon>Kitasatosporales</taxon>
        <taxon>Streptomycetaceae</taxon>
        <taxon>Streptomyces</taxon>
    </lineage>
</organism>
<dbReference type="Proteomes" id="UP001059597">
    <property type="component" value="Chromosome"/>
</dbReference>
<evidence type="ECO:0000313" key="3">
    <source>
        <dbReference type="Proteomes" id="UP001059597"/>
    </source>
</evidence>
<sequence length="61" mass="6647">MTVRAPRVNARPRGFTGFMHSERPVVVGLGHNEGRGRGPACRSPSPIPQASTERRYDDDSG</sequence>